<name>A0AAE0L6Y7_9CHLO</name>
<evidence type="ECO:0000256" key="1">
    <source>
        <dbReference type="SAM" id="MobiDB-lite"/>
    </source>
</evidence>
<gene>
    <name evidence="2" type="ORF">CYMTET_17448</name>
</gene>
<organism evidence="2 3">
    <name type="scientific">Cymbomonas tetramitiformis</name>
    <dbReference type="NCBI Taxonomy" id="36881"/>
    <lineage>
        <taxon>Eukaryota</taxon>
        <taxon>Viridiplantae</taxon>
        <taxon>Chlorophyta</taxon>
        <taxon>Pyramimonadophyceae</taxon>
        <taxon>Pyramimonadales</taxon>
        <taxon>Pyramimonadaceae</taxon>
        <taxon>Cymbomonas</taxon>
    </lineage>
</organism>
<dbReference type="Proteomes" id="UP001190700">
    <property type="component" value="Unassembled WGS sequence"/>
</dbReference>
<dbReference type="AlphaFoldDB" id="A0AAE0L6Y7"/>
<sequence length="364" mass="40833">MIDDAMVMLSLLAATYRYYMLELDLRAFQELGDWVLHNKARLCLEGQGLWQSDSMAQTNDDKRKAFSVDEGTTADRPLKKSISKQDLGMPIPAPRRNSTPSSLLGRLRARMPRRSIPAGLLVIFVSLWLSNSRGVSKSAPGRLVSDLSDFSYPLGRFTVEWKRETSQLLVIHTKRWCMWNCQAVVWDTLPGSSFLTVADGSVQFRETMAGHYHVSRKQALQTTVQTLDQVHYSPKTRSLTLSGILLKEHALARIAWLQLSNWKATWTELQMLLHEYKADLLLRTPYNFTFTEQPSHTGGRLAFTAQWDPAISNGPQSQGHHAHQGPSLQGLANRSLLESDPLPRPDTEVLEEPACAAPRAAPSA</sequence>
<keyword evidence="3" id="KW-1185">Reference proteome</keyword>
<feature type="region of interest" description="Disordered" evidence="1">
    <location>
        <begin position="309"/>
        <end position="364"/>
    </location>
</feature>
<protein>
    <submittedName>
        <fullName evidence="2">Uncharacterized protein</fullName>
    </submittedName>
</protein>
<reference evidence="2 3" key="1">
    <citation type="journal article" date="2015" name="Genome Biol. Evol.">
        <title>Comparative Genomics of a Bacterivorous Green Alga Reveals Evolutionary Causalities and Consequences of Phago-Mixotrophic Mode of Nutrition.</title>
        <authorList>
            <person name="Burns J.A."/>
            <person name="Paasch A."/>
            <person name="Narechania A."/>
            <person name="Kim E."/>
        </authorList>
    </citation>
    <scope>NUCLEOTIDE SEQUENCE [LARGE SCALE GENOMIC DNA]</scope>
    <source>
        <strain evidence="2 3">PLY_AMNH</strain>
    </source>
</reference>
<feature type="compositionally biased region" description="Low complexity" evidence="1">
    <location>
        <begin position="353"/>
        <end position="364"/>
    </location>
</feature>
<feature type="non-terminal residue" evidence="2">
    <location>
        <position position="364"/>
    </location>
</feature>
<dbReference type="EMBL" id="LGRX02007762">
    <property type="protein sequence ID" value="KAK3274366.1"/>
    <property type="molecule type" value="Genomic_DNA"/>
</dbReference>
<comment type="caution">
    <text evidence="2">The sequence shown here is derived from an EMBL/GenBank/DDBJ whole genome shotgun (WGS) entry which is preliminary data.</text>
</comment>
<evidence type="ECO:0000313" key="3">
    <source>
        <dbReference type="Proteomes" id="UP001190700"/>
    </source>
</evidence>
<accession>A0AAE0L6Y7</accession>
<proteinExistence type="predicted"/>
<evidence type="ECO:0000313" key="2">
    <source>
        <dbReference type="EMBL" id="KAK3274366.1"/>
    </source>
</evidence>